<dbReference type="NCBIfam" id="NF006143">
    <property type="entry name" value="PRK08293.1"/>
    <property type="match status" value="1"/>
</dbReference>
<dbReference type="InterPro" id="IPR008927">
    <property type="entry name" value="6-PGluconate_DH-like_C_sf"/>
</dbReference>
<dbReference type="EC" id="1.1.1.35" evidence="4"/>
<name>A0A485M1G7_9ZZZZ</name>
<dbReference type="AlphaFoldDB" id="A0A485M1G7"/>
<dbReference type="InterPro" id="IPR013328">
    <property type="entry name" value="6PGD_dom2"/>
</dbReference>
<dbReference type="EC" id="1.1.1.157" evidence="4"/>
<dbReference type="GO" id="GO:0003857">
    <property type="term" value="F:(3S)-3-hydroxyacyl-CoA dehydrogenase (NAD+) activity"/>
    <property type="evidence" value="ECO:0007669"/>
    <property type="project" value="UniProtKB-EC"/>
</dbReference>
<feature type="domain" description="3-hydroxyacyl-CoA dehydrogenase NAD binding" evidence="3">
    <location>
        <begin position="9"/>
        <end position="185"/>
    </location>
</feature>
<dbReference type="Pfam" id="PF00725">
    <property type="entry name" value="3HCDH"/>
    <property type="match status" value="1"/>
</dbReference>
<sequence length="305" mass="33328">MKLSDIKRVLILGAGTMGQQIGFICAMHGYTVVMHDLSEEILDKAIRRMEKLGSWFVSAGRITPDQLGEIMARISGTADPALAARDADFVSESVPEDPAIKARTFSRFNELCPEHTIFTTNTSMLVPSMIAKETGRPEKFAALHFHDVRISNVVDVMPHPGTAPEVIELVSGFAKSIGQIVIMLNRENNGYVFNTMLSSLFFSALTLASKGVASIEDIDRSWMGVMHIPIGPFGIMDQVGLSTVHTITDYWAKKTGDAQAQANADFLKIYVDKGLLGFKTGEGFYTYPNPAYADPGFLTGEVKAK</sequence>
<accession>A0A485M1G7</accession>
<dbReference type="EMBL" id="CAADRM010000109">
    <property type="protein sequence ID" value="VFU15817.1"/>
    <property type="molecule type" value="Genomic_DNA"/>
</dbReference>
<dbReference type="InterPro" id="IPR036291">
    <property type="entry name" value="NAD(P)-bd_dom_sf"/>
</dbReference>
<evidence type="ECO:0000259" key="2">
    <source>
        <dbReference type="Pfam" id="PF00725"/>
    </source>
</evidence>
<dbReference type="InterPro" id="IPR006108">
    <property type="entry name" value="3HC_DH_C"/>
</dbReference>
<dbReference type="PANTHER" id="PTHR48075">
    <property type="entry name" value="3-HYDROXYACYL-COA DEHYDROGENASE FAMILY PROTEIN"/>
    <property type="match status" value="1"/>
</dbReference>
<feature type="domain" description="3-hydroxyacyl-CoA dehydrogenase C-terminal" evidence="2">
    <location>
        <begin position="190"/>
        <end position="287"/>
    </location>
</feature>
<dbReference type="InterPro" id="IPR006176">
    <property type="entry name" value="3-OHacyl-CoA_DH_NAD-bd"/>
</dbReference>
<dbReference type="InterPro" id="IPR022694">
    <property type="entry name" value="3-OHacyl-CoA_DH"/>
</dbReference>
<evidence type="ECO:0000256" key="1">
    <source>
        <dbReference type="ARBA" id="ARBA00023002"/>
    </source>
</evidence>
<dbReference type="GO" id="GO:0070403">
    <property type="term" value="F:NAD+ binding"/>
    <property type="evidence" value="ECO:0007669"/>
    <property type="project" value="InterPro"/>
</dbReference>
<gene>
    <name evidence="4" type="ORF">SCFA_450050</name>
</gene>
<dbReference type="Gene3D" id="1.10.1040.10">
    <property type="entry name" value="N-(1-d-carboxylethyl)-l-norvaline Dehydrogenase, domain 2"/>
    <property type="match status" value="1"/>
</dbReference>
<evidence type="ECO:0000313" key="4">
    <source>
        <dbReference type="EMBL" id="VFU15817.1"/>
    </source>
</evidence>
<dbReference type="SUPFAM" id="SSF48179">
    <property type="entry name" value="6-phosphogluconate dehydrogenase C-terminal domain-like"/>
    <property type="match status" value="1"/>
</dbReference>
<reference evidence="4" key="1">
    <citation type="submission" date="2019-03" db="EMBL/GenBank/DDBJ databases">
        <authorList>
            <person name="Hao L."/>
        </authorList>
    </citation>
    <scope>NUCLEOTIDE SEQUENCE</scope>
</reference>
<dbReference type="Pfam" id="PF02737">
    <property type="entry name" value="3HCDH_N"/>
    <property type="match status" value="1"/>
</dbReference>
<proteinExistence type="predicted"/>
<dbReference type="GO" id="GO:0008691">
    <property type="term" value="F:3-hydroxybutyryl-CoA dehydrogenase activity"/>
    <property type="evidence" value="ECO:0007669"/>
    <property type="project" value="UniProtKB-EC"/>
</dbReference>
<protein>
    <submittedName>
        <fullName evidence="4">3-hydroxybutyryl-CoA dehydrogenase</fullName>
        <ecNumber evidence="4">1.1.1.157</ecNumber>
        <ecNumber evidence="4">1.1.1.35</ecNumber>
    </submittedName>
</protein>
<dbReference type="GO" id="GO:0006631">
    <property type="term" value="P:fatty acid metabolic process"/>
    <property type="evidence" value="ECO:0007669"/>
    <property type="project" value="InterPro"/>
</dbReference>
<dbReference type="PANTHER" id="PTHR48075:SF5">
    <property type="entry name" value="3-HYDROXYBUTYRYL-COA DEHYDROGENASE"/>
    <property type="match status" value="1"/>
</dbReference>
<organism evidence="4">
    <name type="scientific">anaerobic digester metagenome</name>
    <dbReference type="NCBI Taxonomy" id="1263854"/>
    <lineage>
        <taxon>unclassified sequences</taxon>
        <taxon>metagenomes</taxon>
        <taxon>ecological metagenomes</taxon>
    </lineage>
</organism>
<dbReference type="Gene3D" id="3.40.50.720">
    <property type="entry name" value="NAD(P)-binding Rossmann-like Domain"/>
    <property type="match status" value="1"/>
</dbReference>
<dbReference type="PIRSF" id="PIRSF000105">
    <property type="entry name" value="HCDH"/>
    <property type="match status" value="1"/>
</dbReference>
<evidence type="ECO:0000259" key="3">
    <source>
        <dbReference type="Pfam" id="PF02737"/>
    </source>
</evidence>
<dbReference type="SUPFAM" id="SSF51735">
    <property type="entry name" value="NAD(P)-binding Rossmann-fold domains"/>
    <property type="match status" value="1"/>
</dbReference>
<keyword evidence="1 4" id="KW-0560">Oxidoreductase</keyword>